<dbReference type="InterPro" id="IPR013766">
    <property type="entry name" value="Thioredoxin_domain"/>
</dbReference>
<evidence type="ECO:0000259" key="1">
    <source>
        <dbReference type="PROSITE" id="PS51352"/>
    </source>
</evidence>
<dbReference type="AlphaFoldDB" id="A0A2A2FBQ3"/>
<dbReference type="InterPro" id="IPR036249">
    <property type="entry name" value="Thioredoxin-like_sf"/>
</dbReference>
<dbReference type="Pfam" id="PF08534">
    <property type="entry name" value="Redoxin"/>
    <property type="match status" value="1"/>
</dbReference>
<proteinExistence type="predicted"/>
<protein>
    <submittedName>
        <fullName evidence="2">Thioredoxin</fullName>
    </submittedName>
</protein>
<dbReference type="InterPro" id="IPR050553">
    <property type="entry name" value="Thioredoxin_ResA/DsbE_sf"/>
</dbReference>
<dbReference type="PANTHER" id="PTHR42852">
    <property type="entry name" value="THIOL:DISULFIDE INTERCHANGE PROTEIN DSBE"/>
    <property type="match status" value="1"/>
</dbReference>
<sequence length="172" mass="17812">MRRRDLLAGAAGLGVAGLGAGAVYGGSLGGDGAVAPVDLPRIEAPGSPTGTETVPVRGHVTLVEVFATWCSVCKRSMAPLSEVAASVADAQVVSVTNEPVGQTVTEADVADWWRDHGGDWPVAYDPELTLTERLDAAGVPYTVVLDADNRIVSAARGHQSAEQLRERIAAAR</sequence>
<dbReference type="PANTHER" id="PTHR42852:SF13">
    <property type="entry name" value="PROTEIN DIPZ"/>
    <property type="match status" value="1"/>
</dbReference>
<gene>
    <name evidence="2" type="ORF">CK500_12195</name>
</gene>
<accession>A0A2A2FBQ3</accession>
<reference evidence="2 3" key="1">
    <citation type="submission" date="2017-08" db="EMBL/GenBank/DDBJ databases">
        <title>The strain WRN001 was isolated from Binhai saline alkaline soil, Tianjin, China.</title>
        <authorList>
            <person name="Liu D."/>
            <person name="Zhang G."/>
        </authorList>
    </citation>
    <scope>NUCLEOTIDE SEQUENCE [LARGE SCALE GENOMIC DNA]</scope>
    <source>
        <strain evidence="2 3">WN019</strain>
    </source>
</reference>
<dbReference type="CDD" id="cd02966">
    <property type="entry name" value="TlpA_like_family"/>
    <property type="match status" value="1"/>
</dbReference>
<name>A0A2A2FBQ3_9EURY</name>
<dbReference type="RefSeq" id="WP_095637498.1">
    <property type="nucleotide sequence ID" value="NZ_NSKC01000008.1"/>
</dbReference>
<evidence type="ECO:0000313" key="2">
    <source>
        <dbReference type="EMBL" id="PAU82886.1"/>
    </source>
</evidence>
<keyword evidence="3" id="KW-1185">Reference proteome</keyword>
<dbReference type="Gene3D" id="3.40.30.10">
    <property type="entry name" value="Glutaredoxin"/>
    <property type="match status" value="1"/>
</dbReference>
<dbReference type="PROSITE" id="PS51352">
    <property type="entry name" value="THIOREDOXIN_2"/>
    <property type="match status" value="1"/>
</dbReference>
<organism evidence="2 3">
    <name type="scientific">Halorubrum salipaludis</name>
    <dbReference type="NCBI Taxonomy" id="2032630"/>
    <lineage>
        <taxon>Archaea</taxon>
        <taxon>Methanobacteriati</taxon>
        <taxon>Methanobacteriota</taxon>
        <taxon>Stenosarchaea group</taxon>
        <taxon>Halobacteria</taxon>
        <taxon>Halobacteriales</taxon>
        <taxon>Haloferacaceae</taxon>
        <taxon>Halorubrum</taxon>
    </lineage>
</organism>
<dbReference type="InterPro" id="IPR013740">
    <property type="entry name" value="Redoxin"/>
</dbReference>
<dbReference type="SUPFAM" id="SSF52833">
    <property type="entry name" value="Thioredoxin-like"/>
    <property type="match status" value="1"/>
</dbReference>
<feature type="domain" description="Thioredoxin" evidence="1">
    <location>
        <begin position="33"/>
        <end position="172"/>
    </location>
</feature>
<comment type="caution">
    <text evidence="2">The sequence shown here is derived from an EMBL/GenBank/DDBJ whole genome shotgun (WGS) entry which is preliminary data.</text>
</comment>
<dbReference type="Proteomes" id="UP000218083">
    <property type="component" value="Unassembled WGS sequence"/>
</dbReference>
<dbReference type="OrthoDB" id="115386at2157"/>
<dbReference type="EMBL" id="NSKC01000008">
    <property type="protein sequence ID" value="PAU82886.1"/>
    <property type="molecule type" value="Genomic_DNA"/>
</dbReference>
<evidence type="ECO:0000313" key="3">
    <source>
        <dbReference type="Proteomes" id="UP000218083"/>
    </source>
</evidence>
<dbReference type="GO" id="GO:0016491">
    <property type="term" value="F:oxidoreductase activity"/>
    <property type="evidence" value="ECO:0007669"/>
    <property type="project" value="InterPro"/>
</dbReference>